<dbReference type="InParanoid" id="A0A803SP03"/>
<feature type="region of interest" description="Disordered" evidence="1">
    <location>
        <begin position="1"/>
        <end position="45"/>
    </location>
</feature>
<dbReference type="AlphaFoldDB" id="A0A803SP03"/>
<name>A0A803SP03_ANOCA</name>
<reference evidence="2" key="3">
    <citation type="submission" date="2025-09" db="UniProtKB">
        <authorList>
            <consortium name="Ensembl"/>
        </authorList>
    </citation>
    <scope>IDENTIFICATION</scope>
</reference>
<proteinExistence type="predicted"/>
<dbReference type="Ensembl" id="ENSACAT00000047054.1">
    <property type="protein sequence ID" value="ENSACAP00000024693.1"/>
    <property type="gene ID" value="ENSACAG00000043820.1"/>
</dbReference>
<dbReference type="Proteomes" id="UP000001646">
    <property type="component" value="Unplaced"/>
</dbReference>
<dbReference type="GeneTree" id="ENSGT00940000163873"/>
<accession>A0A803SP03</accession>
<evidence type="ECO:0008006" key="4">
    <source>
        <dbReference type="Google" id="ProtNLM"/>
    </source>
</evidence>
<dbReference type="InterPro" id="IPR052789">
    <property type="entry name" value="SSUH2_homolog"/>
</dbReference>
<dbReference type="PANTHER" id="PTHR48465:SF1">
    <property type="entry name" value="PROTEIN SSUH2 HOMOLOG"/>
    <property type="match status" value="1"/>
</dbReference>
<organism evidence="2 3">
    <name type="scientific">Anolis carolinensis</name>
    <name type="common">Green anole</name>
    <name type="synonym">American chameleon</name>
    <dbReference type="NCBI Taxonomy" id="28377"/>
    <lineage>
        <taxon>Eukaryota</taxon>
        <taxon>Metazoa</taxon>
        <taxon>Chordata</taxon>
        <taxon>Craniata</taxon>
        <taxon>Vertebrata</taxon>
        <taxon>Euteleostomi</taxon>
        <taxon>Lepidosauria</taxon>
        <taxon>Squamata</taxon>
        <taxon>Bifurcata</taxon>
        <taxon>Unidentata</taxon>
        <taxon>Episquamata</taxon>
        <taxon>Toxicofera</taxon>
        <taxon>Iguania</taxon>
        <taxon>Dactyloidae</taxon>
        <taxon>Anolis</taxon>
    </lineage>
</organism>
<dbReference type="PANTHER" id="PTHR48465">
    <property type="entry name" value="PROTEIN SSUH2 HOMOLOG"/>
    <property type="match status" value="1"/>
</dbReference>
<reference evidence="2" key="2">
    <citation type="submission" date="2025-08" db="UniProtKB">
        <authorList>
            <consortium name="Ensembl"/>
        </authorList>
    </citation>
    <scope>IDENTIFICATION</scope>
</reference>
<evidence type="ECO:0000256" key="1">
    <source>
        <dbReference type="SAM" id="MobiDB-lite"/>
    </source>
</evidence>
<evidence type="ECO:0000313" key="2">
    <source>
        <dbReference type="Ensembl" id="ENSACAP00000024693.1"/>
    </source>
</evidence>
<sequence length="282" mass="32023">MIQTPEPFAPPSYEDVTSGDGNNFHSPHSIDLVHEGEPPTSQRNRNATAISEDVAKEVFAQYVASHCCYSKDPAKEMVICDLRSFDTYRYRLETFSESSSCKWKSVPYRGEPVDPSLQAHAPYPWDVQVEVSPMFKDQKKKVKVPHTSSVKECPQCRGQGDTSCSSCGGSGLVSPVVGFLENAINEVSLVAIEEHRAQFMTPIPEDVYPSDYGIATWNAIENPQAQFPPTVRIRRQKQTIELLHLTRVEYEWHGKHYSYYVYGNEQKIYTEYYPKKCCCTVM</sequence>
<reference evidence="2" key="1">
    <citation type="submission" date="2009-12" db="EMBL/GenBank/DDBJ databases">
        <title>The Genome Sequence of Anolis carolinensis (Green Anole Lizard).</title>
        <authorList>
            <consortium name="The Genome Sequencing Platform"/>
            <person name="Di Palma F."/>
            <person name="Alfoldi J."/>
            <person name="Heiman D."/>
            <person name="Young S."/>
            <person name="Grabherr M."/>
            <person name="Johnson J."/>
            <person name="Lander E.S."/>
            <person name="Lindblad-Toh K."/>
        </authorList>
    </citation>
    <scope>NUCLEOTIDE SEQUENCE [LARGE SCALE GENOMIC DNA]</scope>
    <source>
        <strain evidence="2">JBL SC #1</strain>
    </source>
</reference>
<keyword evidence="3" id="KW-1185">Reference proteome</keyword>
<evidence type="ECO:0000313" key="3">
    <source>
        <dbReference type="Proteomes" id="UP000001646"/>
    </source>
</evidence>
<protein>
    <recommendedName>
        <fullName evidence="4">Ssu-2 homolog</fullName>
    </recommendedName>
</protein>